<name>A0AAP5LRN0_PAEAM</name>
<organism evidence="2 3">
    <name type="scientific">Paenibacillus amylolyticus</name>
    <dbReference type="NCBI Taxonomy" id="1451"/>
    <lineage>
        <taxon>Bacteria</taxon>
        <taxon>Bacillati</taxon>
        <taxon>Bacillota</taxon>
        <taxon>Bacilli</taxon>
        <taxon>Bacillales</taxon>
        <taxon>Paenibacillaceae</taxon>
        <taxon>Paenibacillus</taxon>
    </lineage>
</organism>
<feature type="compositionally biased region" description="Basic and acidic residues" evidence="1">
    <location>
        <begin position="39"/>
        <end position="53"/>
    </location>
</feature>
<evidence type="ECO:0000313" key="3">
    <source>
        <dbReference type="Proteomes" id="UP001254832"/>
    </source>
</evidence>
<comment type="caution">
    <text evidence="2">The sequence shown here is derived from an EMBL/GenBank/DDBJ whole genome shotgun (WGS) entry which is preliminary data.</text>
</comment>
<sequence>MPAILGHNPGKEKVKSRRPREVAPGSGAHPIAVAPRWPECMDARKPPSIKGERFASPAHPDPSTPASHEGSRRGYARKPWA</sequence>
<evidence type="ECO:0000256" key="1">
    <source>
        <dbReference type="SAM" id="MobiDB-lite"/>
    </source>
</evidence>
<accession>A0AAP5LRN0</accession>
<evidence type="ECO:0000313" key="2">
    <source>
        <dbReference type="EMBL" id="MDR6724609.1"/>
    </source>
</evidence>
<dbReference type="AlphaFoldDB" id="A0AAP5LRN0"/>
<dbReference type="EMBL" id="JAVDTR010000008">
    <property type="protein sequence ID" value="MDR6724609.1"/>
    <property type="molecule type" value="Genomic_DNA"/>
</dbReference>
<gene>
    <name evidence="2" type="ORF">J2W91_003077</name>
</gene>
<proteinExistence type="predicted"/>
<feature type="region of interest" description="Disordered" evidence="1">
    <location>
        <begin position="1"/>
        <end position="81"/>
    </location>
</feature>
<reference evidence="2" key="1">
    <citation type="submission" date="2023-07" db="EMBL/GenBank/DDBJ databases">
        <title>Sorghum-associated microbial communities from plants grown in Nebraska, USA.</title>
        <authorList>
            <person name="Schachtman D."/>
        </authorList>
    </citation>
    <scope>NUCLEOTIDE SEQUENCE</scope>
    <source>
        <strain evidence="2">BE80</strain>
    </source>
</reference>
<dbReference type="Proteomes" id="UP001254832">
    <property type="component" value="Unassembled WGS sequence"/>
</dbReference>
<protein>
    <submittedName>
        <fullName evidence="2">Uncharacterized protein</fullName>
    </submittedName>
</protein>